<evidence type="ECO:0000313" key="7">
    <source>
        <dbReference type="Proteomes" id="UP000694404"/>
    </source>
</evidence>
<dbReference type="PROSITE" id="PS50835">
    <property type="entry name" value="IG_LIKE"/>
    <property type="match status" value="1"/>
</dbReference>
<evidence type="ECO:0000256" key="4">
    <source>
        <dbReference type="SAM" id="MobiDB-lite"/>
    </source>
</evidence>
<dbReference type="GO" id="GO:0002764">
    <property type="term" value="P:immune response-regulating signaling pathway"/>
    <property type="evidence" value="ECO:0007669"/>
    <property type="project" value="TreeGrafter"/>
</dbReference>
<dbReference type="Ensembl" id="ENSCABT00000021229.1">
    <property type="protein sequence ID" value="ENSCABP00000019371.1"/>
    <property type="gene ID" value="ENSCABG00000014279.1"/>
</dbReference>
<dbReference type="Gene3D" id="2.60.40.10">
    <property type="entry name" value="Immunoglobulins"/>
    <property type="match status" value="2"/>
</dbReference>
<dbReference type="InterPro" id="IPR036179">
    <property type="entry name" value="Ig-like_dom_sf"/>
</dbReference>
<reference evidence="6" key="2">
    <citation type="submission" date="2025-09" db="UniProtKB">
        <authorList>
            <consortium name="Ensembl"/>
        </authorList>
    </citation>
    <scope>IDENTIFICATION</scope>
</reference>
<dbReference type="InterPro" id="IPR007110">
    <property type="entry name" value="Ig-like_dom"/>
</dbReference>
<dbReference type="InterPro" id="IPR003599">
    <property type="entry name" value="Ig_sub"/>
</dbReference>
<keyword evidence="3" id="KW-0393">Immunoglobulin domain</keyword>
<keyword evidence="2" id="KW-1015">Disulfide bond</keyword>
<dbReference type="PANTHER" id="PTHR11738:SF186">
    <property type="entry name" value="OSTEOCLAST-ASSOCIATED IMMUNOGLOBULIN-LIKE RECEPTOR"/>
    <property type="match status" value="1"/>
</dbReference>
<accession>A0A8C0H8Q8</accession>
<feature type="compositionally biased region" description="Pro residues" evidence="4">
    <location>
        <begin position="10"/>
        <end position="19"/>
    </location>
</feature>
<feature type="domain" description="Ig-like" evidence="5">
    <location>
        <begin position="192"/>
        <end position="260"/>
    </location>
</feature>
<dbReference type="FunFam" id="2.60.40.10:FF:000049">
    <property type="entry name" value="Leukocyte immunoglobulin-like receptor subfamily B member 1"/>
    <property type="match status" value="2"/>
</dbReference>
<dbReference type="SMART" id="SM00409">
    <property type="entry name" value="IG"/>
    <property type="match status" value="2"/>
</dbReference>
<sequence>SSPHRGQKPQPLPAPPPISVPHSLAKNRFCSDLPRRRLYRPLHPHGGDLAGVKFPIPKVSQADGGSYTCFRRMRFVSPPLTACLFVTPEGSYPKPSISISPSGVIPMGGNFTIWCWHQLLDMSIQLYKAGDGNYLTYTDPAGSEAEFPITSARRDHGGSYTCRYSNRTDPPAYSEPSDPVQIIVAEPSYPKPNISLRPSGRVAPGAAVTVRCECQCRGARVLLSKAGDSDARRVIDLSGDVAEFPIRSVSQRDAGSYSCQYSTKSNPSVWSEPSNPVELIVAGEEPGSMYPLPAPHPAGLSGGLALVGRSEPGSALGPVEGTPSWGGVITVGVSSLPRQTLVLFPQGELTQPSQERPQFPPDQALWVQVLGLGGITIGPALKTGLRCLGAGAGMGTVNLVGGAQTSQGGAH</sequence>
<dbReference type="SUPFAM" id="SSF48726">
    <property type="entry name" value="Immunoglobulin"/>
    <property type="match status" value="2"/>
</dbReference>
<dbReference type="InterPro" id="IPR013783">
    <property type="entry name" value="Ig-like_fold"/>
</dbReference>
<evidence type="ECO:0000256" key="3">
    <source>
        <dbReference type="ARBA" id="ARBA00023319"/>
    </source>
</evidence>
<evidence type="ECO:0000259" key="5">
    <source>
        <dbReference type="PROSITE" id="PS50835"/>
    </source>
</evidence>
<evidence type="ECO:0000256" key="1">
    <source>
        <dbReference type="ARBA" id="ARBA00022729"/>
    </source>
</evidence>
<feature type="region of interest" description="Disordered" evidence="4">
    <location>
        <begin position="1"/>
        <end position="22"/>
    </location>
</feature>
<proteinExistence type="predicted"/>
<dbReference type="Proteomes" id="UP000694404">
    <property type="component" value="Unplaced"/>
</dbReference>
<dbReference type="AlphaFoldDB" id="A0A8C0H8Q8"/>
<dbReference type="Pfam" id="PF13895">
    <property type="entry name" value="Ig_2"/>
    <property type="match status" value="2"/>
</dbReference>
<name>A0A8C0H8Q8_CHEAB</name>
<keyword evidence="1" id="KW-0732">Signal</keyword>
<evidence type="ECO:0000313" key="6">
    <source>
        <dbReference type="Ensembl" id="ENSCABP00000019371.1"/>
    </source>
</evidence>
<evidence type="ECO:0000256" key="2">
    <source>
        <dbReference type="ARBA" id="ARBA00023157"/>
    </source>
</evidence>
<reference evidence="6" key="1">
    <citation type="submission" date="2025-08" db="UniProtKB">
        <authorList>
            <consortium name="Ensembl"/>
        </authorList>
    </citation>
    <scope>IDENTIFICATION</scope>
</reference>
<keyword evidence="7" id="KW-1185">Reference proteome</keyword>
<dbReference type="PANTHER" id="PTHR11738">
    <property type="entry name" value="MHC CLASS I NK CELL RECEPTOR"/>
    <property type="match status" value="1"/>
</dbReference>
<dbReference type="GeneTree" id="ENSGT01150000286974"/>
<dbReference type="InterPro" id="IPR050412">
    <property type="entry name" value="Ig-like_Receptors_ImmuneReg"/>
</dbReference>
<protein>
    <recommendedName>
        <fullName evidence="5">Ig-like domain-containing protein</fullName>
    </recommendedName>
</protein>
<organism evidence="6 7">
    <name type="scientific">Chelonoidis abingdonii</name>
    <name type="common">Abingdon island giant tortoise</name>
    <name type="synonym">Testudo abingdonii</name>
    <dbReference type="NCBI Taxonomy" id="106734"/>
    <lineage>
        <taxon>Eukaryota</taxon>
        <taxon>Metazoa</taxon>
        <taxon>Chordata</taxon>
        <taxon>Craniata</taxon>
        <taxon>Vertebrata</taxon>
        <taxon>Euteleostomi</taxon>
        <taxon>Archelosauria</taxon>
        <taxon>Testudinata</taxon>
        <taxon>Testudines</taxon>
        <taxon>Cryptodira</taxon>
        <taxon>Durocryptodira</taxon>
        <taxon>Testudinoidea</taxon>
        <taxon>Testudinidae</taxon>
        <taxon>Chelonoidis</taxon>
    </lineage>
</organism>